<dbReference type="Pfam" id="PF19786">
    <property type="entry name" value="DUF6270"/>
    <property type="match status" value="1"/>
</dbReference>
<dbReference type="Proteomes" id="UP001056455">
    <property type="component" value="Chromosome"/>
</dbReference>
<sequence length="256" mass="28403">MSTTDDVAPRAFLFGSCVARDTLEMVDRSTLDIASYIARQSLLSAGSDASAHLPTNLGISEGFKLRMIKNDFSGNLLQSVRQAAESIDVLLWDLADERHGVHRFEDGTIVTRSIDNVQVPAIVELLDATEHLTFGSKTHQSLWTAAAISFTEFLDEVGLLGRTVVLQVPWALHTTEGKPTPWSMGVRARDANRLYEPYYDTLHQLGHNVIKVPAEMVVADPGHRWGLAPFHYTDAVYREVLDQLRIAGVIRLRPQG</sequence>
<evidence type="ECO:0000313" key="1">
    <source>
        <dbReference type="EMBL" id="USQ79878.1"/>
    </source>
</evidence>
<dbReference type="InterPro" id="IPR046237">
    <property type="entry name" value="DUF6270"/>
</dbReference>
<accession>A0ABY4YU43</accession>
<dbReference type="EMBL" id="CP099489">
    <property type="protein sequence ID" value="USQ79878.1"/>
    <property type="molecule type" value="Genomic_DNA"/>
</dbReference>
<organism evidence="1 2">
    <name type="scientific">Ornithinimicrobium faecis</name>
    <dbReference type="NCBI Taxonomy" id="2934158"/>
    <lineage>
        <taxon>Bacteria</taxon>
        <taxon>Bacillati</taxon>
        <taxon>Actinomycetota</taxon>
        <taxon>Actinomycetes</taxon>
        <taxon>Micrococcales</taxon>
        <taxon>Ornithinimicrobiaceae</taxon>
        <taxon>Ornithinimicrobium</taxon>
    </lineage>
</organism>
<evidence type="ECO:0000313" key="2">
    <source>
        <dbReference type="Proteomes" id="UP001056455"/>
    </source>
</evidence>
<name>A0ABY4YU43_9MICO</name>
<proteinExistence type="predicted"/>
<keyword evidence="2" id="KW-1185">Reference proteome</keyword>
<gene>
    <name evidence="1" type="ORF">NF556_20205</name>
</gene>
<reference evidence="1" key="1">
    <citation type="submission" date="2022-06" db="EMBL/GenBank/DDBJ databases">
        <title>Ornithinimicrobium HY1793.</title>
        <authorList>
            <person name="Huang Y."/>
        </authorList>
    </citation>
    <scope>NUCLEOTIDE SEQUENCE</scope>
    <source>
        <strain evidence="1">HY1793</strain>
    </source>
</reference>
<protein>
    <submittedName>
        <fullName evidence="1">DUF6270 domain-containing protein</fullName>
    </submittedName>
</protein>
<dbReference type="RefSeq" id="WP_252592982.1">
    <property type="nucleotide sequence ID" value="NZ_CP099489.1"/>
</dbReference>